<keyword evidence="5" id="KW-0408">Iron</keyword>
<dbReference type="Pfam" id="PF13186">
    <property type="entry name" value="SPASM"/>
    <property type="match status" value="1"/>
</dbReference>
<dbReference type="SFLD" id="SFLDG01067">
    <property type="entry name" value="SPASM/twitch_domain_containing"/>
    <property type="match status" value="1"/>
</dbReference>
<evidence type="ECO:0000256" key="1">
    <source>
        <dbReference type="ARBA" id="ARBA00001966"/>
    </source>
</evidence>
<evidence type="ECO:0000313" key="9">
    <source>
        <dbReference type="Proteomes" id="UP000006250"/>
    </source>
</evidence>
<keyword evidence="9" id="KW-1185">Reference proteome</keyword>
<dbReference type="SUPFAM" id="SSF102114">
    <property type="entry name" value="Radical SAM enzymes"/>
    <property type="match status" value="1"/>
</dbReference>
<dbReference type="Proteomes" id="UP000006250">
    <property type="component" value="Unassembled WGS sequence"/>
</dbReference>
<proteinExistence type="predicted"/>
<dbReference type="InterPro" id="IPR034391">
    <property type="entry name" value="AdoMet-like_SPASM_containing"/>
</dbReference>
<dbReference type="RefSeq" id="WP_005995629.1">
    <property type="nucleotide sequence ID" value="NZ_AECZ01000027.1"/>
</dbReference>
<dbReference type="GO" id="GO:0051536">
    <property type="term" value="F:iron-sulfur cluster binding"/>
    <property type="evidence" value="ECO:0007669"/>
    <property type="project" value="UniProtKB-KW"/>
</dbReference>
<evidence type="ECO:0000256" key="3">
    <source>
        <dbReference type="ARBA" id="ARBA00022691"/>
    </source>
</evidence>
<dbReference type="InterPro" id="IPR007197">
    <property type="entry name" value="rSAM"/>
</dbReference>
<gene>
    <name evidence="8" type="ORF">DesfrDRAFT_3239</name>
</gene>
<dbReference type="CDD" id="cd01335">
    <property type="entry name" value="Radical_SAM"/>
    <property type="match status" value="1"/>
</dbReference>
<sequence length="329" mass="35594">MNLLRRLFATPRLDWVQIEVTTRCNARCGYCPRTTARTAWRDADLDWALFRRLLPQLATPYVHLQGWGEPLLHPRLPDMVREVSAAGMRAGTTSNGVLIDAAMAKTLVASGLEVIALSLAGIRARHDRLRPGAPFDRVMAALEALAEAKAAANSAKPEVHIAYLLLRADTADLEALPPLLAERGVAQVVVSSLDYVPNPALANEALLPMDAAEQEAFRARISSAAATLRQSGIRLHCRPPSLSRRASCPENPQASLVVDARGDVCPCVFTALPIQPPHPAAGSRLSFGNVGQTTLARIWREPKYAAFRAGFGKALPPGPCRICRKPFVA</sequence>
<evidence type="ECO:0000259" key="7">
    <source>
        <dbReference type="PROSITE" id="PS51918"/>
    </source>
</evidence>
<dbReference type="PANTHER" id="PTHR11228:SF7">
    <property type="entry name" value="PQQA PEPTIDE CYCLASE"/>
    <property type="match status" value="1"/>
</dbReference>
<evidence type="ECO:0000256" key="2">
    <source>
        <dbReference type="ARBA" id="ARBA00022485"/>
    </source>
</evidence>
<dbReference type="GO" id="GO:0003824">
    <property type="term" value="F:catalytic activity"/>
    <property type="evidence" value="ECO:0007669"/>
    <property type="project" value="InterPro"/>
</dbReference>
<dbReference type="Pfam" id="PF04055">
    <property type="entry name" value="Radical_SAM"/>
    <property type="match status" value="1"/>
</dbReference>
<dbReference type="SFLD" id="SFLDS00029">
    <property type="entry name" value="Radical_SAM"/>
    <property type="match status" value="1"/>
</dbReference>
<evidence type="ECO:0000256" key="4">
    <source>
        <dbReference type="ARBA" id="ARBA00022723"/>
    </source>
</evidence>
<dbReference type="EMBL" id="AECZ01000027">
    <property type="protein sequence ID" value="EFL50045.1"/>
    <property type="molecule type" value="Genomic_DNA"/>
</dbReference>
<keyword evidence="4" id="KW-0479">Metal-binding</keyword>
<accession>E1K039</accession>
<evidence type="ECO:0000313" key="8">
    <source>
        <dbReference type="EMBL" id="EFL50045.1"/>
    </source>
</evidence>
<dbReference type="Gene3D" id="3.20.20.70">
    <property type="entry name" value="Aldolase class I"/>
    <property type="match status" value="1"/>
</dbReference>
<comment type="cofactor">
    <cofactor evidence="1">
        <name>[4Fe-4S] cluster</name>
        <dbReference type="ChEBI" id="CHEBI:49883"/>
    </cofactor>
</comment>
<dbReference type="InterPro" id="IPR013785">
    <property type="entry name" value="Aldolase_TIM"/>
</dbReference>
<dbReference type="PANTHER" id="PTHR11228">
    <property type="entry name" value="RADICAL SAM DOMAIN PROTEIN"/>
    <property type="match status" value="1"/>
</dbReference>
<protein>
    <submittedName>
        <fullName evidence="8">Radical SAM domain protein</fullName>
    </submittedName>
</protein>
<evidence type="ECO:0000256" key="5">
    <source>
        <dbReference type="ARBA" id="ARBA00023004"/>
    </source>
</evidence>
<dbReference type="InterPro" id="IPR058240">
    <property type="entry name" value="rSAM_sf"/>
</dbReference>
<reference evidence="8 9" key="1">
    <citation type="submission" date="2010-08" db="EMBL/GenBank/DDBJ databases">
        <title>The draft genome of Desulfovibrio fructosovorans JJ.</title>
        <authorList>
            <consortium name="US DOE Joint Genome Institute (JGI-PGF)"/>
            <person name="Lucas S."/>
            <person name="Copeland A."/>
            <person name="Lapidus A."/>
            <person name="Cheng J.-F."/>
            <person name="Bruce D."/>
            <person name="Goodwin L."/>
            <person name="Pitluck S."/>
            <person name="Land M.L."/>
            <person name="Hauser L."/>
            <person name="Chang Y.-J."/>
            <person name="Jeffries C."/>
            <person name="Wall J.D."/>
            <person name="Stahl D.A."/>
            <person name="Arkin A.P."/>
            <person name="Dehal P."/>
            <person name="Stolyar S.M."/>
            <person name="Hazen T.C."/>
            <person name="Woyke T.J."/>
        </authorList>
    </citation>
    <scope>NUCLEOTIDE SEQUENCE [LARGE SCALE GENOMIC DNA]</scope>
    <source>
        <strain evidence="8 9">JJ</strain>
    </source>
</reference>
<dbReference type="InterPro" id="IPR050377">
    <property type="entry name" value="Radical_SAM_PqqE_MftC-like"/>
</dbReference>
<dbReference type="STRING" id="596151.DesfrDRAFT_3239"/>
<keyword evidence="6" id="KW-0411">Iron-sulfur</keyword>
<dbReference type="SFLD" id="SFLDG01387">
    <property type="entry name" value="BtrN-like_SPASM_domain_contain"/>
    <property type="match status" value="1"/>
</dbReference>
<evidence type="ECO:0000256" key="6">
    <source>
        <dbReference type="ARBA" id="ARBA00023014"/>
    </source>
</evidence>
<dbReference type="eggNOG" id="COG0535">
    <property type="taxonomic scope" value="Bacteria"/>
</dbReference>
<keyword evidence="3" id="KW-0949">S-adenosyl-L-methionine</keyword>
<dbReference type="AlphaFoldDB" id="E1K039"/>
<dbReference type="PROSITE" id="PS51918">
    <property type="entry name" value="RADICAL_SAM"/>
    <property type="match status" value="1"/>
</dbReference>
<name>E1K039_SOLFR</name>
<dbReference type="OrthoDB" id="9772409at2"/>
<dbReference type="GO" id="GO:0046872">
    <property type="term" value="F:metal ion binding"/>
    <property type="evidence" value="ECO:0007669"/>
    <property type="project" value="UniProtKB-KW"/>
</dbReference>
<feature type="domain" description="Radical SAM core" evidence="7">
    <location>
        <begin position="8"/>
        <end position="234"/>
    </location>
</feature>
<dbReference type="InterPro" id="IPR023885">
    <property type="entry name" value="4Fe4S-binding_SPASM_dom"/>
</dbReference>
<keyword evidence="2" id="KW-0004">4Fe-4S</keyword>
<organism evidence="8 9">
    <name type="scientific">Solidesulfovibrio fructosivorans JJ]</name>
    <dbReference type="NCBI Taxonomy" id="596151"/>
    <lineage>
        <taxon>Bacteria</taxon>
        <taxon>Pseudomonadati</taxon>
        <taxon>Thermodesulfobacteriota</taxon>
        <taxon>Desulfovibrionia</taxon>
        <taxon>Desulfovibrionales</taxon>
        <taxon>Desulfovibrionaceae</taxon>
        <taxon>Solidesulfovibrio</taxon>
    </lineage>
</organism>
<comment type="caution">
    <text evidence="8">The sequence shown here is derived from an EMBL/GenBank/DDBJ whole genome shotgun (WGS) entry which is preliminary data.</text>
</comment>